<name>A0A1G6NZQ2_9ACTN</name>
<dbReference type="SUPFAM" id="SSF54909">
    <property type="entry name" value="Dimeric alpha+beta barrel"/>
    <property type="match status" value="1"/>
</dbReference>
<organism evidence="1 2">
    <name type="scientific">Nocardioides lianchengensis</name>
    <dbReference type="NCBI Taxonomy" id="1045774"/>
    <lineage>
        <taxon>Bacteria</taxon>
        <taxon>Bacillati</taxon>
        <taxon>Actinomycetota</taxon>
        <taxon>Actinomycetes</taxon>
        <taxon>Propionibacteriales</taxon>
        <taxon>Nocardioidaceae</taxon>
        <taxon>Nocardioides</taxon>
    </lineage>
</organism>
<dbReference type="RefSeq" id="WP_090853363.1">
    <property type="nucleotide sequence ID" value="NZ_FMZM01000003.1"/>
</dbReference>
<dbReference type="InterPro" id="IPR011008">
    <property type="entry name" value="Dimeric_a/b-barrel"/>
</dbReference>
<dbReference type="AlphaFoldDB" id="A0A1G6NZQ2"/>
<dbReference type="STRING" id="1045774.SAMN05421872_103434"/>
<dbReference type="EMBL" id="FMZM01000003">
    <property type="protein sequence ID" value="SDC73208.1"/>
    <property type="molecule type" value="Genomic_DNA"/>
</dbReference>
<gene>
    <name evidence="1" type="ORF">SAMN05421872_103434</name>
</gene>
<dbReference type="GO" id="GO:0004497">
    <property type="term" value="F:monooxygenase activity"/>
    <property type="evidence" value="ECO:0007669"/>
    <property type="project" value="UniProtKB-KW"/>
</dbReference>
<dbReference type="OrthoDB" id="287932at2"/>
<keyword evidence="2" id="KW-1185">Reference proteome</keyword>
<evidence type="ECO:0000313" key="2">
    <source>
        <dbReference type="Proteomes" id="UP000199034"/>
    </source>
</evidence>
<dbReference type="Pfam" id="PF03992">
    <property type="entry name" value="ABM"/>
    <property type="match status" value="1"/>
</dbReference>
<dbReference type="PROSITE" id="PS51725">
    <property type="entry name" value="ABM"/>
    <property type="match status" value="1"/>
</dbReference>
<reference evidence="1 2" key="1">
    <citation type="submission" date="2016-10" db="EMBL/GenBank/DDBJ databases">
        <authorList>
            <person name="de Groot N.N."/>
        </authorList>
    </citation>
    <scope>NUCLEOTIDE SEQUENCE [LARGE SCALE GENOMIC DNA]</scope>
    <source>
        <strain evidence="1 2">CGMCC 4.6858</strain>
    </source>
</reference>
<dbReference type="InterPro" id="IPR007138">
    <property type="entry name" value="ABM_dom"/>
</dbReference>
<protein>
    <submittedName>
        <fullName evidence="1">Antibiotic biosynthesis monooxygenase</fullName>
    </submittedName>
</protein>
<proteinExistence type="predicted"/>
<dbReference type="Proteomes" id="UP000199034">
    <property type="component" value="Unassembled WGS sequence"/>
</dbReference>
<accession>A0A1G6NZQ2</accession>
<keyword evidence="1" id="KW-0503">Monooxygenase</keyword>
<keyword evidence="1" id="KW-0560">Oxidoreductase</keyword>
<sequence>MLIVSGHLSVDPAERASYLEGCRRVVELARAAPGCLDFAISGDLLDDGRINVHERWETQADVEAFRGSGPSGEQQAALLAASVAEYDVAGWRSLTE</sequence>
<evidence type="ECO:0000313" key="1">
    <source>
        <dbReference type="EMBL" id="SDC73208.1"/>
    </source>
</evidence>
<dbReference type="Gene3D" id="3.30.70.100">
    <property type="match status" value="1"/>
</dbReference>